<evidence type="ECO:0000313" key="2">
    <source>
        <dbReference type="Proteomes" id="UP001055811"/>
    </source>
</evidence>
<accession>A0ACB8Z071</accession>
<dbReference type="EMBL" id="CM042017">
    <property type="protein sequence ID" value="KAI3690856.1"/>
    <property type="molecule type" value="Genomic_DNA"/>
</dbReference>
<evidence type="ECO:0000313" key="1">
    <source>
        <dbReference type="EMBL" id="KAI3690856.1"/>
    </source>
</evidence>
<organism evidence="1 2">
    <name type="scientific">Cichorium intybus</name>
    <name type="common">Chicory</name>
    <dbReference type="NCBI Taxonomy" id="13427"/>
    <lineage>
        <taxon>Eukaryota</taxon>
        <taxon>Viridiplantae</taxon>
        <taxon>Streptophyta</taxon>
        <taxon>Embryophyta</taxon>
        <taxon>Tracheophyta</taxon>
        <taxon>Spermatophyta</taxon>
        <taxon>Magnoliopsida</taxon>
        <taxon>eudicotyledons</taxon>
        <taxon>Gunneridae</taxon>
        <taxon>Pentapetalae</taxon>
        <taxon>asterids</taxon>
        <taxon>campanulids</taxon>
        <taxon>Asterales</taxon>
        <taxon>Asteraceae</taxon>
        <taxon>Cichorioideae</taxon>
        <taxon>Cichorieae</taxon>
        <taxon>Cichoriinae</taxon>
        <taxon>Cichorium</taxon>
    </lineage>
</organism>
<reference evidence="2" key="1">
    <citation type="journal article" date="2022" name="Mol. Ecol. Resour.">
        <title>The genomes of chicory, endive, great burdock and yacon provide insights into Asteraceae palaeo-polyploidization history and plant inulin production.</title>
        <authorList>
            <person name="Fan W."/>
            <person name="Wang S."/>
            <person name="Wang H."/>
            <person name="Wang A."/>
            <person name="Jiang F."/>
            <person name="Liu H."/>
            <person name="Zhao H."/>
            <person name="Xu D."/>
            <person name="Zhang Y."/>
        </authorList>
    </citation>
    <scope>NUCLEOTIDE SEQUENCE [LARGE SCALE GENOMIC DNA]</scope>
    <source>
        <strain evidence="2">cv. Punajuju</strain>
    </source>
</reference>
<sequence>MSRQHQAGNGKKAGGDNARSSYRTCDDLIAYKNVNDLPPPREMAIHVDERNEAIILPVYGSMVPFHVANIKKVCFLEDTSTNCHILIKFNVLKTPHETTSLKNESEFFLKEVSFRSRDPRHISEVIQQIKTLKRNMMSRSLVIQEKLVLAGNKFKPIRLTDILIRPVCGGQGGKLPGSLEAHVNGFRYSNSQSDKRVDILFGNIKHAFFQAAEKEMFTLLHFCLRNHIMVGNKKTKDVQFYVEVMDRDRKNKINMDFQSFVNQVNELWSELVVDLEFDRPLNDFGFHGVPEIEIVNLERVRPGQKNFDMAIVFKEFNKEVIRIDSIPSTSLDGIRKWLDTTDIKYYETRFNMKWREILKTIAEDPRNFFDEGGWEFLNLEMSDSDSDGLQESDQDVEPESELED</sequence>
<name>A0ACB8Z071_CICIN</name>
<gene>
    <name evidence="1" type="ORF">L2E82_49067</name>
</gene>
<keyword evidence="2" id="KW-1185">Reference proteome</keyword>
<comment type="caution">
    <text evidence="1">The sequence shown here is derived from an EMBL/GenBank/DDBJ whole genome shotgun (WGS) entry which is preliminary data.</text>
</comment>
<reference evidence="1 2" key="2">
    <citation type="journal article" date="2022" name="Mol. Ecol. Resour.">
        <title>The genomes of chicory, endive, great burdock and yacon provide insights into Asteraceae paleo-polyploidization history and plant inulin production.</title>
        <authorList>
            <person name="Fan W."/>
            <person name="Wang S."/>
            <person name="Wang H."/>
            <person name="Wang A."/>
            <person name="Jiang F."/>
            <person name="Liu H."/>
            <person name="Zhao H."/>
            <person name="Xu D."/>
            <person name="Zhang Y."/>
        </authorList>
    </citation>
    <scope>NUCLEOTIDE SEQUENCE [LARGE SCALE GENOMIC DNA]</scope>
    <source>
        <strain evidence="2">cv. Punajuju</strain>
        <tissue evidence="1">Leaves</tissue>
    </source>
</reference>
<dbReference type="Proteomes" id="UP001055811">
    <property type="component" value="Linkage Group LG09"/>
</dbReference>
<protein>
    <submittedName>
        <fullName evidence="1">Uncharacterized protein</fullName>
    </submittedName>
</protein>
<proteinExistence type="predicted"/>